<dbReference type="InterPro" id="IPR001810">
    <property type="entry name" value="F-box_dom"/>
</dbReference>
<accession>A0AAD7MMM7</accession>
<dbReference type="AlphaFoldDB" id="A0AAD7MMM7"/>
<sequence length="204" mass="23247">MSLCEIPQDVLLEVVKHFDVADLLRFLSVYQSTRELQLQRSLWLHAWFKYETYKGNLSLFQMPSRSIHCLWSNFNTQHTLSTGHTHVSYVQGTNLVVTYTSGAVSCWDIITSRRVAHLEIPNLHVVIDKPCLEITGRALFGACIGTQHLAAICVEYHDPGWIVHQFQIHGRKEGITGAVPLRNSRGPYYIHASSTPHKENRRVA</sequence>
<comment type="caution">
    <text evidence="2">The sequence shown here is derived from an EMBL/GenBank/DDBJ whole genome shotgun (WGS) entry which is preliminary data.</text>
</comment>
<protein>
    <recommendedName>
        <fullName evidence="1">F-box domain-containing protein</fullName>
    </recommendedName>
</protein>
<dbReference type="PROSITE" id="PS50181">
    <property type="entry name" value="FBOX"/>
    <property type="match status" value="1"/>
</dbReference>
<proteinExistence type="predicted"/>
<organism evidence="2 3">
    <name type="scientific">Mycena metata</name>
    <dbReference type="NCBI Taxonomy" id="1033252"/>
    <lineage>
        <taxon>Eukaryota</taxon>
        <taxon>Fungi</taxon>
        <taxon>Dikarya</taxon>
        <taxon>Basidiomycota</taxon>
        <taxon>Agaricomycotina</taxon>
        <taxon>Agaricomycetes</taxon>
        <taxon>Agaricomycetidae</taxon>
        <taxon>Agaricales</taxon>
        <taxon>Marasmiineae</taxon>
        <taxon>Mycenaceae</taxon>
        <taxon>Mycena</taxon>
    </lineage>
</organism>
<keyword evidence="3" id="KW-1185">Reference proteome</keyword>
<evidence type="ECO:0000313" key="3">
    <source>
        <dbReference type="Proteomes" id="UP001215598"/>
    </source>
</evidence>
<gene>
    <name evidence="2" type="ORF">B0H16DRAFT_1737041</name>
</gene>
<evidence type="ECO:0000313" key="2">
    <source>
        <dbReference type="EMBL" id="KAJ7723774.1"/>
    </source>
</evidence>
<reference evidence="2" key="1">
    <citation type="submission" date="2023-03" db="EMBL/GenBank/DDBJ databases">
        <title>Massive genome expansion in bonnet fungi (Mycena s.s.) driven by repeated elements and novel gene families across ecological guilds.</title>
        <authorList>
            <consortium name="Lawrence Berkeley National Laboratory"/>
            <person name="Harder C.B."/>
            <person name="Miyauchi S."/>
            <person name="Viragh M."/>
            <person name="Kuo A."/>
            <person name="Thoen E."/>
            <person name="Andreopoulos B."/>
            <person name="Lu D."/>
            <person name="Skrede I."/>
            <person name="Drula E."/>
            <person name="Henrissat B."/>
            <person name="Morin E."/>
            <person name="Kohler A."/>
            <person name="Barry K."/>
            <person name="LaButti K."/>
            <person name="Morin E."/>
            <person name="Salamov A."/>
            <person name="Lipzen A."/>
            <person name="Mereny Z."/>
            <person name="Hegedus B."/>
            <person name="Baldrian P."/>
            <person name="Stursova M."/>
            <person name="Weitz H."/>
            <person name="Taylor A."/>
            <person name="Grigoriev I.V."/>
            <person name="Nagy L.G."/>
            <person name="Martin F."/>
            <person name="Kauserud H."/>
        </authorList>
    </citation>
    <scope>NUCLEOTIDE SEQUENCE</scope>
    <source>
        <strain evidence="2">CBHHK182m</strain>
    </source>
</reference>
<name>A0AAD7MMM7_9AGAR</name>
<dbReference type="Pfam" id="PF00646">
    <property type="entry name" value="F-box"/>
    <property type="match status" value="1"/>
</dbReference>
<feature type="domain" description="F-box" evidence="1">
    <location>
        <begin position="1"/>
        <end position="46"/>
    </location>
</feature>
<dbReference type="Proteomes" id="UP001215598">
    <property type="component" value="Unassembled WGS sequence"/>
</dbReference>
<dbReference type="EMBL" id="JARKIB010000208">
    <property type="protein sequence ID" value="KAJ7723774.1"/>
    <property type="molecule type" value="Genomic_DNA"/>
</dbReference>
<evidence type="ECO:0000259" key="1">
    <source>
        <dbReference type="PROSITE" id="PS50181"/>
    </source>
</evidence>